<keyword evidence="1" id="KW-1133">Transmembrane helix</keyword>
<dbReference type="AlphaFoldDB" id="A0A8I6S2L4"/>
<protein>
    <submittedName>
        <fullName evidence="2">Uncharacterized protein</fullName>
    </submittedName>
</protein>
<dbReference type="RefSeq" id="XP_014255722.1">
    <property type="nucleotide sequence ID" value="XM_014400236.1"/>
</dbReference>
<evidence type="ECO:0000256" key="1">
    <source>
        <dbReference type="SAM" id="Phobius"/>
    </source>
</evidence>
<dbReference type="Proteomes" id="UP000494040">
    <property type="component" value="Unassembled WGS sequence"/>
</dbReference>
<dbReference type="KEGG" id="clec:106670155"/>
<dbReference type="OrthoDB" id="7676846at2759"/>
<reference evidence="2" key="1">
    <citation type="submission" date="2022-01" db="UniProtKB">
        <authorList>
            <consortium name="EnsemblMetazoa"/>
        </authorList>
    </citation>
    <scope>IDENTIFICATION</scope>
</reference>
<evidence type="ECO:0000313" key="3">
    <source>
        <dbReference type="Proteomes" id="UP000494040"/>
    </source>
</evidence>
<feature type="transmembrane region" description="Helical" evidence="1">
    <location>
        <begin position="141"/>
        <end position="161"/>
    </location>
</feature>
<keyword evidence="1" id="KW-0812">Transmembrane</keyword>
<organism evidence="2 3">
    <name type="scientific">Cimex lectularius</name>
    <name type="common">Bed bug</name>
    <name type="synonym">Acanthia lectularia</name>
    <dbReference type="NCBI Taxonomy" id="79782"/>
    <lineage>
        <taxon>Eukaryota</taxon>
        <taxon>Metazoa</taxon>
        <taxon>Ecdysozoa</taxon>
        <taxon>Arthropoda</taxon>
        <taxon>Hexapoda</taxon>
        <taxon>Insecta</taxon>
        <taxon>Pterygota</taxon>
        <taxon>Neoptera</taxon>
        <taxon>Paraneoptera</taxon>
        <taxon>Hemiptera</taxon>
        <taxon>Heteroptera</taxon>
        <taxon>Panheteroptera</taxon>
        <taxon>Cimicomorpha</taxon>
        <taxon>Cimicidae</taxon>
        <taxon>Cimex</taxon>
    </lineage>
</organism>
<dbReference type="GeneID" id="106670155"/>
<proteinExistence type="predicted"/>
<keyword evidence="3" id="KW-1185">Reference proteome</keyword>
<sequence>MDLTVMCRFKASAIAFTHRDFDLAQLRLFLLLLFAVEIKPIVYEDKYEANLAQLPLDKLLHVKNSIDSDDVIKSLGDLDIESENDEKVNQEPEFLNAALPLKGDWFKTKSKKEKDNALRRDGWYEKEGKKGNIASIFQSTITILSFLAFGGYLLCMICMAIRNNQGVMVPTTAAPSANIVLTGRKRRAIDDSPVMQDIFYSLTKLAEGYAKYQEGRRK</sequence>
<dbReference type="EnsemblMetazoa" id="XM_014400236.1">
    <property type="protein sequence ID" value="XP_014255722.1"/>
    <property type="gene ID" value="LOC106670155"/>
</dbReference>
<accession>A0A8I6S2L4</accession>
<keyword evidence="1" id="KW-0472">Membrane</keyword>
<name>A0A8I6S2L4_CIMLE</name>
<evidence type="ECO:0000313" key="2">
    <source>
        <dbReference type="EnsemblMetazoa" id="XP_014255722.1"/>
    </source>
</evidence>